<gene>
    <name evidence="1" type="ORF">Pint_26750</name>
</gene>
<protein>
    <submittedName>
        <fullName evidence="1">Uncharacterized protein</fullName>
    </submittedName>
</protein>
<evidence type="ECO:0000313" key="1">
    <source>
        <dbReference type="EMBL" id="KAJ0040593.1"/>
    </source>
</evidence>
<dbReference type="Proteomes" id="UP001163603">
    <property type="component" value="Chromosome 5"/>
</dbReference>
<reference evidence="2" key="1">
    <citation type="journal article" date="2023" name="G3 (Bethesda)">
        <title>Genome assembly and association tests identify interacting loci associated with vigor, precocity, and sex in interspecific pistachio rootstocks.</title>
        <authorList>
            <person name="Palmer W."/>
            <person name="Jacygrad E."/>
            <person name="Sagayaradj S."/>
            <person name="Cavanaugh K."/>
            <person name="Han R."/>
            <person name="Bertier L."/>
            <person name="Beede B."/>
            <person name="Kafkas S."/>
            <person name="Golino D."/>
            <person name="Preece J."/>
            <person name="Michelmore R."/>
        </authorList>
    </citation>
    <scope>NUCLEOTIDE SEQUENCE [LARGE SCALE GENOMIC DNA]</scope>
</reference>
<comment type="caution">
    <text evidence="1">The sequence shown here is derived from an EMBL/GenBank/DDBJ whole genome shotgun (WGS) entry which is preliminary data.</text>
</comment>
<dbReference type="EMBL" id="CM047740">
    <property type="protein sequence ID" value="KAJ0040593.1"/>
    <property type="molecule type" value="Genomic_DNA"/>
</dbReference>
<accession>A0ACC0YSW9</accession>
<name>A0ACC0YSW9_9ROSI</name>
<sequence length="81" mass="8055">MISAFAPPPHLLASVGPVVVPAASAAAVGQSWVYLPRATAPAFQVSHGCVIASTHERGAGGLAYGGRVGDLGVNMMGTPTE</sequence>
<organism evidence="1 2">
    <name type="scientific">Pistacia integerrima</name>
    <dbReference type="NCBI Taxonomy" id="434235"/>
    <lineage>
        <taxon>Eukaryota</taxon>
        <taxon>Viridiplantae</taxon>
        <taxon>Streptophyta</taxon>
        <taxon>Embryophyta</taxon>
        <taxon>Tracheophyta</taxon>
        <taxon>Spermatophyta</taxon>
        <taxon>Magnoliopsida</taxon>
        <taxon>eudicotyledons</taxon>
        <taxon>Gunneridae</taxon>
        <taxon>Pentapetalae</taxon>
        <taxon>rosids</taxon>
        <taxon>malvids</taxon>
        <taxon>Sapindales</taxon>
        <taxon>Anacardiaceae</taxon>
        <taxon>Pistacia</taxon>
    </lineage>
</organism>
<evidence type="ECO:0000313" key="2">
    <source>
        <dbReference type="Proteomes" id="UP001163603"/>
    </source>
</evidence>
<proteinExistence type="predicted"/>
<keyword evidence="2" id="KW-1185">Reference proteome</keyword>